<feature type="compositionally biased region" description="Basic residues" evidence="1">
    <location>
        <begin position="120"/>
        <end position="141"/>
    </location>
</feature>
<dbReference type="AlphaFoldDB" id="A0A6A5VNA2"/>
<proteinExistence type="predicted"/>
<accession>A0A6A5VNA2</accession>
<name>A0A6A5VNA2_9PLEO</name>
<dbReference type="EMBL" id="ML976659">
    <property type="protein sequence ID" value="KAF1978794.1"/>
    <property type="molecule type" value="Genomic_DNA"/>
</dbReference>
<sequence length="186" mass="21829">MVEGVGVWVASPLYRTSPQKMDYTVTQDRLSTSLQTSLLYISIHFARRASRTFPPSQLSNFQPHIQSGRSTSVPSRILFYNNRHDYPRSRISLPFILCAQQRAHPRQHISRRQAQDRQIHLRHQGPHERRRRHHPRHRVHPRCTFPHQHAHPSTSQAIPSPQMAPQTDLHVRAPRTPRRESPRQAR</sequence>
<organism evidence="2 3">
    <name type="scientific">Bimuria novae-zelandiae CBS 107.79</name>
    <dbReference type="NCBI Taxonomy" id="1447943"/>
    <lineage>
        <taxon>Eukaryota</taxon>
        <taxon>Fungi</taxon>
        <taxon>Dikarya</taxon>
        <taxon>Ascomycota</taxon>
        <taxon>Pezizomycotina</taxon>
        <taxon>Dothideomycetes</taxon>
        <taxon>Pleosporomycetidae</taxon>
        <taxon>Pleosporales</taxon>
        <taxon>Massarineae</taxon>
        <taxon>Didymosphaeriaceae</taxon>
        <taxon>Bimuria</taxon>
    </lineage>
</organism>
<dbReference type="Proteomes" id="UP000800036">
    <property type="component" value="Unassembled WGS sequence"/>
</dbReference>
<keyword evidence="3" id="KW-1185">Reference proteome</keyword>
<feature type="compositionally biased region" description="Basic and acidic residues" evidence="1">
    <location>
        <begin position="177"/>
        <end position="186"/>
    </location>
</feature>
<protein>
    <submittedName>
        <fullName evidence="2">Uncharacterized protein</fullName>
    </submittedName>
</protein>
<evidence type="ECO:0000313" key="2">
    <source>
        <dbReference type="EMBL" id="KAF1978794.1"/>
    </source>
</evidence>
<gene>
    <name evidence="2" type="ORF">BU23DRAFT_647236</name>
</gene>
<feature type="region of interest" description="Disordered" evidence="1">
    <location>
        <begin position="105"/>
        <end position="186"/>
    </location>
</feature>
<evidence type="ECO:0000313" key="3">
    <source>
        <dbReference type="Proteomes" id="UP000800036"/>
    </source>
</evidence>
<evidence type="ECO:0000256" key="1">
    <source>
        <dbReference type="SAM" id="MobiDB-lite"/>
    </source>
</evidence>
<feature type="compositionally biased region" description="Polar residues" evidence="1">
    <location>
        <begin position="151"/>
        <end position="165"/>
    </location>
</feature>
<reference evidence="2" key="1">
    <citation type="journal article" date="2020" name="Stud. Mycol.">
        <title>101 Dothideomycetes genomes: a test case for predicting lifestyles and emergence of pathogens.</title>
        <authorList>
            <person name="Haridas S."/>
            <person name="Albert R."/>
            <person name="Binder M."/>
            <person name="Bloem J."/>
            <person name="Labutti K."/>
            <person name="Salamov A."/>
            <person name="Andreopoulos B."/>
            <person name="Baker S."/>
            <person name="Barry K."/>
            <person name="Bills G."/>
            <person name="Bluhm B."/>
            <person name="Cannon C."/>
            <person name="Castanera R."/>
            <person name="Culley D."/>
            <person name="Daum C."/>
            <person name="Ezra D."/>
            <person name="Gonzalez J."/>
            <person name="Henrissat B."/>
            <person name="Kuo A."/>
            <person name="Liang C."/>
            <person name="Lipzen A."/>
            <person name="Lutzoni F."/>
            <person name="Magnuson J."/>
            <person name="Mondo S."/>
            <person name="Nolan M."/>
            <person name="Ohm R."/>
            <person name="Pangilinan J."/>
            <person name="Park H.-J."/>
            <person name="Ramirez L."/>
            <person name="Alfaro M."/>
            <person name="Sun H."/>
            <person name="Tritt A."/>
            <person name="Yoshinaga Y."/>
            <person name="Zwiers L.-H."/>
            <person name="Turgeon B."/>
            <person name="Goodwin S."/>
            <person name="Spatafora J."/>
            <person name="Crous P."/>
            <person name="Grigoriev I."/>
        </authorList>
    </citation>
    <scope>NUCLEOTIDE SEQUENCE</scope>
    <source>
        <strain evidence="2">CBS 107.79</strain>
    </source>
</reference>